<evidence type="ECO:0000256" key="2">
    <source>
        <dbReference type="ARBA" id="ARBA00022723"/>
    </source>
</evidence>
<feature type="region of interest" description="Disordered" evidence="8">
    <location>
        <begin position="204"/>
        <end position="242"/>
    </location>
</feature>
<evidence type="ECO:0000256" key="1">
    <source>
        <dbReference type="ARBA" id="ARBA00004123"/>
    </source>
</evidence>
<dbReference type="GO" id="GO:0000978">
    <property type="term" value="F:RNA polymerase II cis-regulatory region sequence-specific DNA binding"/>
    <property type="evidence" value="ECO:0000318"/>
    <property type="project" value="GO_Central"/>
</dbReference>
<protein>
    <recommendedName>
        <fullName evidence="9">C2H2-type domain-containing protein</fullName>
    </recommendedName>
</protein>
<dbReference type="SUPFAM" id="SSF57667">
    <property type="entry name" value="beta-beta-alpha zinc fingers"/>
    <property type="match status" value="2"/>
</dbReference>
<keyword evidence="3" id="KW-0677">Repeat</keyword>
<dbReference type="GO" id="GO:0008270">
    <property type="term" value="F:zinc ion binding"/>
    <property type="evidence" value="ECO:0007669"/>
    <property type="project" value="UniProtKB-KW"/>
</dbReference>
<evidence type="ECO:0000313" key="11">
    <source>
        <dbReference type="Proteomes" id="UP000007110"/>
    </source>
</evidence>
<feature type="compositionally biased region" description="Polar residues" evidence="8">
    <location>
        <begin position="319"/>
        <end position="344"/>
    </location>
</feature>
<evidence type="ECO:0000256" key="8">
    <source>
        <dbReference type="SAM" id="MobiDB-lite"/>
    </source>
</evidence>
<dbReference type="PANTHER" id="PTHR10032:SF271">
    <property type="entry name" value="RH12261P-RELATED"/>
    <property type="match status" value="1"/>
</dbReference>
<dbReference type="Gene3D" id="3.30.160.60">
    <property type="entry name" value="Classic Zinc Finger"/>
    <property type="match status" value="3"/>
</dbReference>
<feature type="compositionally biased region" description="Polar residues" evidence="8">
    <location>
        <begin position="269"/>
        <end position="286"/>
    </location>
</feature>
<feature type="domain" description="C2H2-type" evidence="9">
    <location>
        <begin position="727"/>
        <end position="754"/>
    </location>
</feature>
<dbReference type="InterPro" id="IPR013087">
    <property type="entry name" value="Znf_C2H2_type"/>
</dbReference>
<dbReference type="InterPro" id="IPR027756">
    <property type="entry name" value="Ovo-like"/>
</dbReference>
<dbReference type="GO" id="GO:0000981">
    <property type="term" value="F:DNA-binding transcription factor activity, RNA polymerase II-specific"/>
    <property type="evidence" value="ECO:0000318"/>
    <property type="project" value="GO_Central"/>
</dbReference>
<name>A0A7M7RCG7_STRPU</name>
<dbReference type="GO" id="GO:0009913">
    <property type="term" value="P:epidermal cell differentiation"/>
    <property type="evidence" value="ECO:0000318"/>
    <property type="project" value="GO_Central"/>
</dbReference>
<dbReference type="GO" id="GO:0006357">
    <property type="term" value="P:regulation of transcription by RNA polymerase II"/>
    <property type="evidence" value="ECO:0000318"/>
    <property type="project" value="GO_Central"/>
</dbReference>
<feature type="domain" description="C2H2-type" evidence="9">
    <location>
        <begin position="755"/>
        <end position="782"/>
    </location>
</feature>
<evidence type="ECO:0000256" key="4">
    <source>
        <dbReference type="ARBA" id="ARBA00022771"/>
    </source>
</evidence>
<dbReference type="InterPro" id="IPR036236">
    <property type="entry name" value="Znf_C2H2_sf"/>
</dbReference>
<accession>A0A7M7RCG7</accession>
<evidence type="ECO:0000313" key="10">
    <source>
        <dbReference type="EnsemblMetazoa" id="XP_788176"/>
    </source>
</evidence>
<reference evidence="11" key="1">
    <citation type="submission" date="2015-02" db="EMBL/GenBank/DDBJ databases">
        <title>Genome sequencing for Strongylocentrotus purpuratus.</title>
        <authorList>
            <person name="Murali S."/>
            <person name="Liu Y."/>
            <person name="Vee V."/>
            <person name="English A."/>
            <person name="Wang M."/>
            <person name="Skinner E."/>
            <person name="Han Y."/>
            <person name="Muzny D.M."/>
            <person name="Worley K.C."/>
            <person name="Gibbs R.A."/>
        </authorList>
    </citation>
    <scope>NUCLEOTIDE SEQUENCE</scope>
</reference>
<dbReference type="GO" id="GO:0005634">
    <property type="term" value="C:nucleus"/>
    <property type="evidence" value="ECO:0000318"/>
    <property type="project" value="GO_Central"/>
</dbReference>
<dbReference type="Pfam" id="PF00096">
    <property type="entry name" value="zf-C2H2"/>
    <property type="match status" value="2"/>
</dbReference>
<dbReference type="FunFam" id="3.30.160.60:FF:000112">
    <property type="entry name" value="Mds1 and evi1 complex locus protein"/>
    <property type="match status" value="1"/>
</dbReference>
<dbReference type="PANTHER" id="PTHR10032">
    <property type="entry name" value="ZINC FINGER PROTEIN WITH KRAB AND SCAN DOMAINS"/>
    <property type="match status" value="1"/>
</dbReference>
<dbReference type="PROSITE" id="PS50157">
    <property type="entry name" value="ZINC_FINGER_C2H2_2"/>
    <property type="match status" value="3"/>
</dbReference>
<proteinExistence type="predicted"/>
<feature type="compositionally biased region" description="Low complexity" evidence="8">
    <location>
        <begin position="924"/>
        <end position="934"/>
    </location>
</feature>
<feature type="compositionally biased region" description="Low complexity" evidence="8">
    <location>
        <begin position="422"/>
        <end position="441"/>
    </location>
</feature>
<dbReference type="OrthoDB" id="6508643at2759"/>
<dbReference type="AlphaFoldDB" id="A0A7M7RCG7"/>
<keyword evidence="6" id="KW-0539">Nucleus</keyword>
<feature type="region of interest" description="Disordered" evidence="8">
    <location>
        <begin position="869"/>
        <end position="890"/>
    </location>
</feature>
<evidence type="ECO:0000256" key="6">
    <source>
        <dbReference type="ARBA" id="ARBA00023242"/>
    </source>
</evidence>
<organism evidence="10 11">
    <name type="scientific">Strongylocentrotus purpuratus</name>
    <name type="common">Purple sea urchin</name>
    <dbReference type="NCBI Taxonomy" id="7668"/>
    <lineage>
        <taxon>Eukaryota</taxon>
        <taxon>Metazoa</taxon>
        <taxon>Echinodermata</taxon>
        <taxon>Eleutherozoa</taxon>
        <taxon>Echinozoa</taxon>
        <taxon>Echinoidea</taxon>
        <taxon>Euechinoidea</taxon>
        <taxon>Echinacea</taxon>
        <taxon>Camarodonta</taxon>
        <taxon>Echinidea</taxon>
        <taxon>Strongylocentrotidae</taxon>
        <taxon>Strongylocentrotus</taxon>
    </lineage>
</organism>
<dbReference type="Proteomes" id="UP000007110">
    <property type="component" value="Unassembled WGS sequence"/>
</dbReference>
<dbReference type="GeneID" id="583158"/>
<feature type="domain" description="C2H2-type" evidence="9">
    <location>
        <begin position="783"/>
        <end position="811"/>
    </location>
</feature>
<dbReference type="FunFam" id="3.30.160.60:FF:000452">
    <property type="entry name" value="Transcription factor Ovo-like 2"/>
    <property type="match status" value="1"/>
</dbReference>
<sequence length="967" mass="106166">MKDNNVLVDGFGGPDFCKNVKETIGSNHGTNGLHFQTHTTFSSSEDLTLRPLTFGPPPPTALPIHPTNTIVDATTQGTPQGYGLSSKDAPLNGMREEAPGKGQSSSVPTLSNGFIRDVSNAWLHTLADLCDWKSKQDKSPPNVTHLNGALTPTMAPECDKPLNELGNCFLRKETNGFSANGSTPRSDYMISTILAGSSGSVSNHDAMVTNGGDINQSSRNSKINSNETISDSTSDSKTAFKNCPEIPSLEHLRIMRNSPESSIKHGGNSEVSANQTVDASLSSIPTKNLPPRKRHMRSLVSPPTVLKSPSKSSTERISTHSSPSNEQYQPDTFIHSTASSSEPSQIELLSKDSPLNGTNSLTNVDLKKRKDMFDPLDVVQLSKRHAVDRMIASARDSPSSLESIPSSNSDNSNRGSPFAIEGSLPDSGNSSGNSSRSGEPSPCQPIMNPSILQSRLQPTLQQQLPMPSNLTMPTPSSLFQRPGDLQAHLTFQQTTRYSISQEMLTQYNGQIPQMPPLQQVPRFFSPQDPLPHPQLSQIVPNGTPATLNTSNSNFPHSKTFDIRGPIIPTTQTPPIGGTTLRPIPLHYQNGYTQGGSPHLEQSLPRHAMPHSTFQDQQPHCIRPIPPQTLAQNVFPQLTNPPVSNMWVPPTSSTQHQGLVNGFAGATQNSPMPQQQLLRNLADPVTKVTVQPPPTTTAVEYAPLKRAPGRSRLNNHVSSGLSMGDSTFLCEVCNKVFPLQRLLNRHMKCHSATKRYNCAFCGKGFNDTFDLKRHVRTHTGVRPYKCEKCGKAFTQRCSLESHLSKVHGEQHRYCYKQRRSKIFVCEECGITTETADFHYDHIKEIHPDSTELRKYQDKLQFQKLVMQQEGAADETAADGRGGLMRSRPDLSPTSELMLYREHDEAALPLQNRAEQQRRMSELRSSGDVSPVSSGSSGSGEDRMITEYQHDFKTERAEEINRSGHHNTS</sequence>
<comment type="subcellular location">
    <subcellularLocation>
        <location evidence="1">Nucleus</location>
    </subcellularLocation>
</comment>
<feature type="region of interest" description="Disordered" evidence="8">
    <location>
        <begin position="551"/>
        <end position="575"/>
    </location>
</feature>
<dbReference type="RefSeq" id="XP_788176.2">
    <property type="nucleotide sequence ID" value="XM_783083.5"/>
</dbReference>
<keyword evidence="11" id="KW-1185">Reference proteome</keyword>
<keyword evidence="5" id="KW-0862">Zinc</keyword>
<evidence type="ECO:0000259" key="9">
    <source>
        <dbReference type="PROSITE" id="PS50157"/>
    </source>
</evidence>
<dbReference type="PROSITE" id="PS00028">
    <property type="entry name" value="ZINC_FINGER_C2H2_1"/>
    <property type="match status" value="3"/>
</dbReference>
<dbReference type="EnsemblMetazoa" id="XM_783083">
    <property type="protein sequence ID" value="XP_788176"/>
    <property type="gene ID" value="LOC583158"/>
</dbReference>
<keyword evidence="2" id="KW-0479">Metal-binding</keyword>
<dbReference type="InParanoid" id="A0A7M7RCG7"/>
<evidence type="ECO:0000256" key="7">
    <source>
        <dbReference type="PROSITE-ProRule" id="PRU00042"/>
    </source>
</evidence>
<feature type="region of interest" description="Disordered" evidence="8">
    <location>
        <begin position="74"/>
        <end position="109"/>
    </location>
</feature>
<evidence type="ECO:0000256" key="3">
    <source>
        <dbReference type="ARBA" id="ARBA00022737"/>
    </source>
</evidence>
<feature type="compositionally biased region" description="Polar residues" evidence="8">
    <location>
        <begin position="212"/>
        <end position="239"/>
    </location>
</feature>
<feature type="compositionally biased region" description="Polar residues" evidence="8">
    <location>
        <begin position="353"/>
        <end position="362"/>
    </location>
</feature>
<feature type="compositionally biased region" description="Basic and acidic residues" evidence="8">
    <location>
        <begin position="938"/>
        <end position="960"/>
    </location>
</feature>
<feature type="region of interest" description="Disordered" evidence="8">
    <location>
        <begin position="906"/>
        <end position="967"/>
    </location>
</feature>
<feature type="region of interest" description="Disordered" evidence="8">
    <location>
        <begin position="393"/>
        <end position="449"/>
    </location>
</feature>
<evidence type="ECO:0000256" key="5">
    <source>
        <dbReference type="ARBA" id="ARBA00022833"/>
    </source>
</evidence>
<reference evidence="10" key="2">
    <citation type="submission" date="2021-01" db="UniProtKB">
        <authorList>
            <consortium name="EnsemblMetazoa"/>
        </authorList>
    </citation>
    <scope>IDENTIFICATION</scope>
</reference>
<feature type="compositionally biased region" description="Low complexity" evidence="8">
    <location>
        <begin position="396"/>
        <end position="413"/>
    </location>
</feature>
<keyword evidence="4 7" id="KW-0863">Zinc-finger</keyword>
<dbReference type="SMART" id="SM00355">
    <property type="entry name" value="ZnF_C2H2"/>
    <property type="match status" value="4"/>
</dbReference>
<feature type="region of interest" description="Disordered" evidence="8">
    <location>
        <begin position="259"/>
        <end position="362"/>
    </location>
</feature>
<feature type="compositionally biased region" description="Low complexity" evidence="8">
    <location>
        <begin position="564"/>
        <end position="575"/>
    </location>
</feature>